<dbReference type="GO" id="GO:0008375">
    <property type="term" value="F:acetylglucosaminyltransferase activity"/>
    <property type="evidence" value="ECO:0007669"/>
    <property type="project" value="TreeGrafter"/>
</dbReference>
<keyword evidence="5" id="KW-0812">Transmembrane</keyword>
<evidence type="ECO:0000256" key="5">
    <source>
        <dbReference type="ARBA" id="ARBA00022692"/>
    </source>
</evidence>
<accession>A0A814IL49</accession>
<dbReference type="PANTHER" id="PTHR19297:SF191">
    <property type="entry name" value="PROTEIN XYLOSYLTRANSFERASE"/>
    <property type="match status" value="1"/>
</dbReference>
<dbReference type="GO" id="GO:0016020">
    <property type="term" value="C:membrane"/>
    <property type="evidence" value="ECO:0007669"/>
    <property type="project" value="UniProtKB-SubCell"/>
</dbReference>
<dbReference type="PANTHER" id="PTHR19297">
    <property type="entry name" value="GLYCOSYLTRANSFERASE 14 FAMILY MEMBER"/>
    <property type="match status" value="1"/>
</dbReference>
<evidence type="ECO:0000256" key="1">
    <source>
        <dbReference type="ARBA" id="ARBA00004606"/>
    </source>
</evidence>
<evidence type="ECO:0000313" key="11">
    <source>
        <dbReference type="EMBL" id="CAF1024990.1"/>
    </source>
</evidence>
<keyword evidence="7" id="KW-1133">Transmembrane helix</keyword>
<sequence>FSEIYLYEINLSKLRITPPNGYNISKGFASYIMSRRFAEYALFDPRSLFNWLKYTLASEEFYWSTLQSYIQFYSDHGFIRDFTLSNTSLLRYSVWHRQQKCHGKIRHYLCVLGIRDLPNILKNRTEYLINKFMLKVDPIAYQCMEEWFDEKEKAKSNLNFDFYCNFIKARSKLANC</sequence>
<comment type="subcellular location">
    <subcellularLocation>
        <location evidence="1">Membrane</location>
        <topology evidence="1">Single-pass type II membrane protein</topology>
    </subcellularLocation>
</comment>
<evidence type="ECO:0000313" key="12">
    <source>
        <dbReference type="Proteomes" id="UP000663879"/>
    </source>
</evidence>
<comment type="caution">
    <text evidence="11">The sequence shown here is derived from an EMBL/GenBank/DDBJ whole genome shotgun (WGS) entry which is preliminary data.</text>
</comment>
<keyword evidence="4" id="KW-0808">Transferase</keyword>
<keyword evidence="9" id="KW-0325">Glycoprotein</keyword>
<dbReference type="AlphaFoldDB" id="A0A814IL49"/>
<comment type="pathway">
    <text evidence="2">Protein modification; protein glycosylation.</text>
</comment>
<feature type="non-terminal residue" evidence="11">
    <location>
        <position position="1"/>
    </location>
</feature>
<proteinExistence type="inferred from homology"/>
<evidence type="ECO:0000256" key="3">
    <source>
        <dbReference type="ARBA" id="ARBA00022676"/>
    </source>
</evidence>
<keyword evidence="3" id="KW-0328">Glycosyltransferase</keyword>
<reference evidence="11" key="1">
    <citation type="submission" date="2021-02" db="EMBL/GenBank/DDBJ databases">
        <authorList>
            <person name="Nowell W R."/>
        </authorList>
    </citation>
    <scope>NUCLEOTIDE SEQUENCE</scope>
    <source>
        <strain evidence="11">Ploen Becks lab</strain>
    </source>
</reference>
<comment type="similarity">
    <text evidence="10">Belongs to the glycosyltransferase 14 family.</text>
</comment>
<keyword evidence="12" id="KW-1185">Reference proteome</keyword>
<organism evidence="11 12">
    <name type="scientific">Brachionus calyciflorus</name>
    <dbReference type="NCBI Taxonomy" id="104777"/>
    <lineage>
        <taxon>Eukaryota</taxon>
        <taxon>Metazoa</taxon>
        <taxon>Spiralia</taxon>
        <taxon>Gnathifera</taxon>
        <taxon>Rotifera</taxon>
        <taxon>Eurotatoria</taxon>
        <taxon>Monogononta</taxon>
        <taxon>Pseudotrocha</taxon>
        <taxon>Ploima</taxon>
        <taxon>Brachionidae</taxon>
        <taxon>Brachionus</taxon>
    </lineage>
</organism>
<keyword evidence="8" id="KW-0472">Membrane</keyword>
<evidence type="ECO:0000256" key="6">
    <source>
        <dbReference type="ARBA" id="ARBA00022968"/>
    </source>
</evidence>
<evidence type="ECO:0000256" key="10">
    <source>
        <dbReference type="ARBA" id="ARBA00038150"/>
    </source>
</evidence>
<dbReference type="EMBL" id="CAJNOC010004535">
    <property type="protein sequence ID" value="CAF1024990.1"/>
    <property type="molecule type" value="Genomic_DNA"/>
</dbReference>
<dbReference type="InterPro" id="IPR003406">
    <property type="entry name" value="Glyco_trans_14"/>
</dbReference>
<gene>
    <name evidence="11" type="ORF">OXX778_LOCUS17571</name>
</gene>
<keyword evidence="6" id="KW-0735">Signal-anchor</keyword>
<evidence type="ECO:0000256" key="7">
    <source>
        <dbReference type="ARBA" id="ARBA00022989"/>
    </source>
</evidence>
<evidence type="ECO:0000256" key="9">
    <source>
        <dbReference type="ARBA" id="ARBA00023180"/>
    </source>
</evidence>
<name>A0A814IL49_9BILA</name>
<evidence type="ECO:0000256" key="8">
    <source>
        <dbReference type="ARBA" id="ARBA00023136"/>
    </source>
</evidence>
<protein>
    <submittedName>
        <fullName evidence="11">Uncharacterized protein</fullName>
    </submittedName>
</protein>
<dbReference type="Proteomes" id="UP000663879">
    <property type="component" value="Unassembled WGS sequence"/>
</dbReference>
<dbReference type="OrthoDB" id="2019572at2759"/>
<evidence type="ECO:0000256" key="2">
    <source>
        <dbReference type="ARBA" id="ARBA00004922"/>
    </source>
</evidence>
<dbReference type="Pfam" id="PF02485">
    <property type="entry name" value="Branch"/>
    <property type="match status" value="1"/>
</dbReference>
<evidence type="ECO:0000256" key="4">
    <source>
        <dbReference type="ARBA" id="ARBA00022679"/>
    </source>
</evidence>